<organism evidence="2 3">
    <name type="scientific">Vagococcus entomophilus</name>
    <dbReference type="NCBI Taxonomy" id="1160095"/>
    <lineage>
        <taxon>Bacteria</taxon>
        <taxon>Bacillati</taxon>
        <taxon>Bacillota</taxon>
        <taxon>Bacilli</taxon>
        <taxon>Lactobacillales</taxon>
        <taxon>Enterococcaceae</taxon>
        <taxon>Vagococcus</taxon>
    </lineage>
</organism>
<feature type="transmembrane region" description="Helical" evidence="1">
    <location>
        <begin position="38"/>
        <end position="55"/>
    </location>
</feature>
<sequence length="169" mass="18795">MIVTTFFTEMIKQTPFWVWVVLAILIKRGLALNTDGEASLGKSVIVPVIFIIWGIEKIFNGFEYILCSFITYGLLLGIGSFVGYLLYSSTQKYYLRDGVMMRKGSLVPLFVILSNFVIKYGLNVAMSVNTSLLNNLAFNVGYSIVAGFTVGLFAGGFINTLMNQKKLLK</sequence>
<dbReference type="Pfam" id="PF20327">
    <property type="entry name" value="DUF6622"/>
    <property type="match status" value="1"/>
</dbReference>
<protein>
    <recommendedName>
        <fullName evidence="4">DUF1453 domain-containing protein</fullName>
    </recommendedName>
</protein>
<feature type="transmembrane region" description="Helical" evidence="1">
    <location>
        <begin position="61"/>
        <end position="86"/>
    </location>
</feature>
<comment type="caution">
    <text evidence="2">The sequence shown here is derived from an EMBL/GenBank/DDBJ whole genome shotgun (WGS) entry which is preliminary data.</text>
</comment>
<keyword evidence="1" id="KW-1133">Transmembrane helix</keyword>
<accession>A0A430AKX0</accession>
<dbReference type="AlphaFoldDB" id="A0A430AKX0"/>
<dbReference type="InterPro" id="IPR046730">
    <property type="entry name" value="DUF6622"/>
</dbReference>
<keyword evidence="1" id="KW-0812">Transmembrane</keyword>
<keyword evidence="3" id="KW-1185">Reference proteome</keyword>
<feature type="transmembrane region" description="Helical" evidence="1">
    <location>
        <begin position="140"/>
        <end position="162"/>
    </location>
</feature>
<dbReference type="OrthoDB" id="2243560at2"/>
<reference evidence="2 3" key="1">
    <citation type="submission" date="2017-05" db="EMBL/GenBank/DDBJ databases">
        <title>Vagococcus spp. assemblies.</title>
        <authorList>
            <person name="Gulvik C.A."/>
        </authorList>
    </citation>
    <scope>NUCLEOTIDE SEQUENCE [LARGE SCALE GENOMIC DNA]</scope>
    <source>
        <strain evidence="2 3">DSM 24756</strain>
    </source>
</reference>
<gene>
    <name evidence="2" type="ORF">CBF30_05945</name>
</gene>
<evidence type="ECO:0000256" key="1">
    <source>
        <dbReference type="SAM" id="Phobius"/>
    </source>
</evidence>
<proteinExistence type="predicted"/>
<feature type="transmembrane region" description="Helical" evidence="1">
    <location>
        <begin position="6"/>
        <end position="26"/>
    </location>
</feature>
<dbReference type="Proteomes" id="UP000288669">
    <property type="component" value="Unassembled WGS sequence"/>
</dbReference>
<dbReference type="RefSeq" id="WP_126823674.1">
    <property type="nucleotide sequence ID" value="NZ_JBHLWU010000001.1"/>
</dbReference>
<dbReference type="EMBL" id="NGJZ01000001">
    <property type="protein sequence ID" value="RSU08761.1"/>
    <property type="molecule type" value="Genomic_DNA"/>
</dbReference>
<feature type="transmembrane region" description="Helical" evidence="1">
    <location>
        <begin position="106"/>
        <end position="128"/>
    </location>
</feature>
<evidence type="ECO:0000313" key="3">
    <source>
        <dbReference type="Proteomes" id="UP000288669"/>
    </source>
</evidence>
<name>A0A430AKX0_9ENTE</name>
<evidence type="ECO:0000313" key="2">
    <source>
        <dbReference type="EMBL" id="RSU08761.1"/>
    </source>
</evidence>
<keyword evidence="1" id="KW-0472">Membrane</keyword>
<evidence type="ECO:0008006" key="4">
    <source>
        <dbReference type="Google" id="ProtNLM"/>
    </source>
</evidence>